<name>A0A655AV74_MYCTX</name>
<accession>A0A655AV74</accession>
<feature type="region of interest" description="Disordered" evidence="1">
    <location>
        <begin position="1"/>
        <end position="134"/>
    </location>
</feature>
<feature type="compositionally biased region" description="Polar residues" evidence="1">
    <location>
        <begin position="198"/>
        <end position="208"/>
    </location>
</feature>
<proteinExistence type="predicted"/>
<dbReference type="AlphaFoldDB" id="A0A655AV74"/>
<feature type="region of interest" description="Disordered" evidence="1">
    <location>
        <begin position="148"/>
        <end position="222"/>
    </location>
</feature>
<organism evidence="3 4">
    <name type="scientific">Mycobacterium tuberculosis</name>
    <dbReference type="NCBI Taxonomy" id="1773"/>
    <lineage>
        <taxon>Bacteria</taxon>
        <taxon>Bacillati</taxon>
        <taxon>Actinomycetota</taxon>
        <taxon>Actinomycetes</taxon>
        <taxon>Mycobacteriales</taxon>
        <taxon>Mycobacteriaceae</taxon>
        <taxon>Mycobacterium</taxon>
        <taxon>Mycobacterium tuberculosis complex</taxon>
    </lineage>
</organism>
<dbReference type="EMBL" id="CNFU01001437">
    <property type="protein sequence ID" value="CKT42730.1"/>
    <property type="molecule type" value="Genomic_DNA"/>
</dbReference>
<evidence type="ECO:0000313" key="3">
    <source>
        <dbReference type="EMBL" id="CKT87897.1"/>
    </source>
</evidence>
<dbReference type="Proteomes" id="UP000049023">
    <property type="component" value="Unassembled WGS sequence"/>
</dbReference>
<feature type="compositionally biased region" description="Basic and acidic residues" evidence="1">
    <location>
        <begin position="156"/>
        <end position="181"/>
    </location>
</feature>
<feature type="compositionally biased region" description="Polar residues" evidence="1">
    <location>
        <begin position="72"/>
        <end position="81"/>
    </location>
</feature>
<evidence type="ECO:0000313" key="5">
    <source>
        <dbReference type="Proteomes" id="UP000049023"/>
    </source>
</evidence>
<evidence type="ECO:0000313" key="4">
    <source>
        <dbReference type="Proteomes" id="UP000048948"/>
    </source>
</evidence>
<sequence>MSGGGDNGNDHHRQHQTGHQHALPVARVAAQVVQHRHIGSVVSDHRSDVMSDERPERHCPPQTDDHAGDSGEQFQDYSHSLGQPFRQPFHDHQRRSYRDRHRDDQGDCRGRQRPDDQRQRPVVGADRMGDAVGDNGFAVGVAWIPFGGGEEMQPVEPDRTHRLDDQHHQHQDQRKQRDHRTYPTQPPDGRASAADFTGTGQHAPQSSPMARRRLLSRGGQRG</sequence>
<evidence type="ECO:0000313" key="2">
    <source>
        <dbReference type="EMBL" id="CKT42730.1"/>
    </source>
</evidence>
<gene>
    <name evidence="3" type="ORF">ERS027646_04238</name>
    <name evidence="2" type="ORF">ERS027661_04337</name>
</gene>
<dbReference type="Proteomes" id="UP000048948">
    <property type="component" value="Unassembled WGS sequence"/>
</dbReference>
<feature type="compositionally biased region" description="Basic and acidic residues" evidence="1">
    <location>
        <begin position="88"/>
        <end position="119"/>
    </location>
</feature>
<feature type="compositionally biased region" description="Basic and acidic residues" evidence="1">
    <location>
        <begin position="43"/>
        <end position="69"/>
    </location>
</feature>
<protein>
    <submittedName>
        <fullName evidence="3">Uncharacterized protein</fullName>
    </submittedName>
</protein>
<evidence type="ECO:0000256" key="1">
    <source>
        <dbReference type="SAM" id="MobiDB-lite"/>
    </source>
</evidence>
<reference evidence="4 5" key="1">
    <citation type="submission" date="2015-03" db="EMBL/GenBank/DDBJ databases">
        <authorList>
            <consortium name="Pathogen Informatics"/>
        </authorList>
    </citation>
    <scope>NUCLEOTIDE SEQUENCE [LARGE SCALE GENOMIC DNA]</scope>
    <source>
        <strain evidence="3 4">Bir 172</strain>
        <strain evidence="2 5">Bir 187</strain>
    </source>
</reference>
<dbReference type="EMBL" id="CNGE01001223">
    <property type="protein sequence ID" value="CKT87897.1"/>
    <property type="molecule type" value="Genomic_DNA"/>
</dbReference>